<proteinExistence type="predicted"/>
<keyword evidence="1" id="KW-0812">Transmembrane</keyword>
<sequence>MDMRTLLSRYGEQATIVALGCGLAALRWWTEPRATGLITLAVVAGVVRAWSGFSHLGRTLWLGAAGHDMTWRAYRDPDRTVAKDRSRDKDFEFLVSQMCRVEERVEAFAGETGMRRISLSVAGGRIGTWDDASSVRLGRRGHVTLGHIWLWPERHAVMPYILEHELAHLRRHDSHTRLAAEVIGVVLMVLCTGLLPLGRAAGVLAGLGALWVAYLWWSEVACDRAAARRCGREVAVASWQQALEDARHVPPVRRLICAFWALRSHPPLRLRLWLSRLAPPADRDHAMPLAREI</sequence>
<dbReference type="EMBL" id="BAAASL010000015">
    <property type="protein sequence ID" value="GAA2720292.1"/>
    <property type="molecule type" value="Genomic_DNA"/>
</dbReference>
<name>A0ABP6GBI0_9ACTN</name>
<feature type="transmembrane region" description="Helical" evidence="1">
    <location>
        <begin position="203"/>
        <end position="222"/>
    </location>
</feature>
<keyword evidence="3" id="KW-1185">Reference proteome</keyword>
<organism evidence="2 3">
    <name type="scientific">Streptomyces luteosporeus</name>
    <dbReference type="NCBI Taxonomy" id="173856"/>
    <lineage>
        <taxon>Bacteria</taxon>
        <taxon>Bacillati</taxon>
        <taxon>Actinomycetota</taxon>
        <taxon>Actinomycetes</taxon>
        <taxon>Kitasatosporales</taxon>
        <taxon>Streptomycetaceae</taxon>
        <taxon>Streptomyces</taxon>
    </lineage>
</organism>
<evidence type="ECO:0000256" key="1">
    <source>
        <dbReference type="SAM" id="Phobius"/>
    </source>
</evidence>
<keyword evidence="1" id="KW-1133">Transmembrane helix</keyword>
<gene>
    <name evidence="2" type="ORF">GCM10010315_40310</name>
</gene>
<accession>A0ABP6GBI0</accession>
<comment type="caution">
    <text evidence="2">The sequence shown here is derived from an EMBL/GenBank/DDBJ whole genome shotgun (WGS) entry which is preliminary data.</text>
</comment>
<evidence type="ECO:0000313" key="3">
    <source>
        <dbReference type="Proteomes" id="UP001500886"/>
    </source>
</evidence>
<dbReference type="RefSeq" id="WP_344436769.1">
    <property type="nucleotide sequence ID" value="NZ_BAAASL010000015.1"/>
</dbReference>
<protein>
    <recommendedName>
        <fullName evidence="4">Peptidase M48 domain-containing protein</fullName>
    </recommendedName>
</protein>
<dbReference type="Proteomes" id="UP001500886">
    <property type="component" value="Unassembled WGS sequence"/>
</dbReference>
<evidence type="ECO:0008006" key="4">
    <source>
        <dbReference type="Google" id="ProtNLM"/>
    </source>
</evidence>
<feature type="transmembrane region" description="Helical" evidence="1">
    <location>
        <begin position="178"/>
        <end position="197"/>
    </location>
</feature>
<keyword evidence="1" id="KW-0472">Membrane</keyword>
<reference evidence="3" key="1">
    <citation type="journal article" date="2019" name="Int. J. Syst. Evol. Microbiol.">
        <title>The Global Catalogue of Microorganisms (GCM) 10K type strain sequencing project: providing services to taxonomists for standard genome sequencing and annotation.</title>
        <authorList>
            <consortium name="The Broad Institute Genomics Platform"/>
            <consortium name="The Broad Institute Genome Sequencing Center for Infectious Disease"/>
            <person name="Wu L."/>
            <person name="Ma J."/>
        </authorList>
    </citation>
    <scope>NUCLEOTIDE SEQUENCE [LARGE SCALE GENOMIC DNA]</scope>
    <source>
        <strain evidence="3">JCM 4542</strain>
    </source>
</reference>
<evidence type="ECO:0000313" key="2">
    <source>
        <dbReference type="EMBL" id="GAA2720292.1"/>
    </source>
</evidence>